<dbReference type="Pfam" id="PF03721">
    <property type="entry name" value="UDPG_MGDP_dh_N"/>
    <property type="match status" value="1"/>
</dbReference>
<dbReference type="Gene3D" id="3.40.50.720">
    <property type="entry name" value="NAD(P)-binding Rossmann-like Domain"/>
    <property type="match status" value="1"/>
</dbReference>
<dbReference type="PANTHER" id="PTHR43491:SF2">
    <property type="entry name" value="UDP-N-ACETYL-D-MANNOSAMINE DEHYDROGENASE"/>
    <property type="match status" value="1"/>
</dbReference>
<dbReference type="GO" id="GO:0016628">
    <property type="term" value="F:oxidoreductase activity, acting on the CH-CH group of donors, NAD or NADP as acceptor"/>
    <property type="evidence" value="ECO:0007669"/>
    <property type="project" value="InterPro"/>
</dbReference>
<dbReference type="GO" id="GO:0016616">
    <property type="term" value="F:oxidoreductase activity, acting on the CH-OH group of donors, NAD or NADP as acceptor"/>
    <property type="evidence" value="ECO:0007669"/>
    <property type="project" value="InterPro"/>
</dbReference>
<evidence type="ECO:0000259" key="2">
    <source>
        <dbReference type="Pfam" id="PF03721"/>
    </source>
</evidence>
<dbReference type="PIRSF" id="PIRSF500136">
    <property type="entry name" value="UDP_ManNAc_DH"/>
    <property type="match status" value="1"/>
</dbReference>
<protein>
    <recommendedName>
        <fullName evidence="2">UDP-glucose/GDP-mannose dehydrogenase N-terminal domain-containing protein</fullName>
    </recommendedName>
</protein>
<organism evidence="3">
    <name type="scientific">marine metagenome</name>
    <dbReference type="NCBI Taxonomy" id="408172"/>
    <lineage>
        <taxon>unclassified sequences</taxon>
        <taxon>metagenomes</taxon>
        <taxon>ecological metagenomes</taxon>
    </lineage>
</organism>
<dbReference type="GO" id="GO:0000271">
    <property type="term" value="P:polysaccharide biosynthetic process"/>
    <property type="evidence" value="ECO:0007669"/>
    <property type="project" value="InterPro"/>
</dbReference>
<dbReference type="InterPro" id="IPR001732">
    <property type="entry name" value="UDP-Glc/GDP-Man_DH_N"/>
</dbReference>
<dbReference type="PIRSF" id="PIRSF000124">
    <property type="entry name" value="UDPglc_GDPman_dh"/>
    <property type="match status" value="1"/>
</dbReference>
<sequence>MKKVCIQGLGFVGAAMSIAVSIATDDNQKPLFDVIGVDLPNELGMQRINAINTGKFPFETSDKYLLASIKKAHQQGNLRATTDSSIYSEADIVVIDIQLDISYLEEEPLLELNDFKKSIQVIGKYVQPGVLILVETTVPPGTCEKVVVPALHSELIKRGIDPNSVFVAHSCERVMPGEGYLKSITDFWRVFAGNTKEAGDVCEEFLCNVVNVEDYPLTRLTS</sequence>
<evidence type="ECO:0000256" key="1">
    <source>
        <dbReference type="ARBA" id="ARBA00006601"/>
    </source>
</evidence>
<dbReference type="GO" id="GO:0051287">
    <property type="term" value="F:NAD binding"/>
    <property type="evidence" value="ECO:0007669"/>
    <property type="project" value="InterPro"/>
</dbReference>
<dbReference type="InterPro" id="IPR028359">
    <property type="entry name" value="UDP_ManNAc/GlcNAc_DH"/>
</dbReference>
<accession>A0A382Z500</accession>
<name>A0A382Z500_9ZZZZ</name>
<dbReference type="SUPFAM" id="SSF51735">
    <property type="entry name" value="NAD(P)-binding Rossmann-fold domains"/>
    <property type="match status" value="1"/>
</dbReference>
<evidence type="ECO:0000313" key="3">
    <source>
        <dbReference type="EMBL" id="SVD90571.1"/>
    </source>
</evidence>
<comment type="similarity">
    <text evidence="1">Belongs to the UDP-glucose/GDP-mannose dehydrogenase family.</text>
</comment>
<feature type="domain" description="UDP-glucose/GDP-mannose dehydrogenase N-terminal" evidence="2">
    <location>
        <begin position="2"/>
        <end position="197"/>
    </location>
</feature>
<gene>
    <name evidence="3" type="ORF">METZ01_LOCUS443425</name>
</gene>
<dbReference type="InterPro" id="IPR017476">
    <property type="entry name" value="UDP-Glc/GDP-Man"/>
</dbReference>
<dbReference type="InterPro" id="IPR036291">
    <property type="entry name" value="NAD(P)-bd_dom_sf"/>
</dbReference>
<feature type="non-terminal residue" evidence="3">
    <location>
        <position position="222"/>
    </location>
</feature>
<proteinExistence type="inferred from homology"/>
<dbReference type="PANTHER" id="PTHR43491">
    <property type="entry name" value="UDP-N-ACETYL-D-MANNOSAMINE DEHYDROGENASE"/>
    <property type="match status" value="1"/>
</dbReference>
<dbReference type="EMBL" id="UINC01181069">
    <property type="protein sequence ID" value="SVD90571.1"/>
    <property type="molecule type" value="Genomic_DNA"/>
</dbReference>
<reference evidence="3" key="1">
    <citation type="submission" date="2018-05" db="EMBL/GenBank/DDBJ databases">
        <authorList>
            <person name="Lanie J.A."/>
            <person name="Ng W.-L."/>
            <person name="Kazmierczak K.M."/>
            <person name="Andrzejewski T.M."/>
            <person name="Davidsen T.M."/>
            <person name="Wayne K.J."/>
            <person name="Tettelin H."/>
            <person name="Glass J.I."/>
            <person name="Rusch D."/>
            <person name="Podicherti R."/>
            <person name="Tsui H.-C.T."/>
            <person name="Winkler M.E."/>
        </authorList>
    </citation>
    <scope>NUCLEOTIDE SEQUENCE</scope>
</reference>
<dbReference type="AlphaFoldDB" id="A0A382Z500"/>